<keyword evidence="2" id="KW-1003">Cell membrane</keyword>
<dbReference type="Gene3D" id="3.40.1710.10">
    <property type="entry name" value="abc type-2 transporter like domain"/>
    <property type="match status" value="1"/>
</dbReference>
<dbReference type="Pfam" id="PF12698">
    <property type="entry name" value="ABC2_membrane_3"/>
    <property type="match status" value="1"/>
</dbReference>
<sequence length="424" mass="47960">MSLTYLKLEIKKMFKKLPELFLGLLIFLGISLAITAIAYTVYSNKKEDFSSYKVGLVQDKQDKYTTIAMEIVQNLDIIKKTLKFTRCTKDEAYSGVKSGKYDVVFIFPDGFADNVMDGEDSQIEVRYGDTRTSTIGYFMKDVSTLATNLIIQSERSIFALKDYYDLKGLEGKKEADKKLNLKYFDILLSRNNLFNSEIISSLNTLDMATHFFCVGLIMMFLLLGTSCAKILSKDDLDFYKKIRAFGISSPIQILIKLIATLCLFFFIYMLLLLLVFAVLIIFRIDIGSTLLNTKIAGVHLSLLSYNNTTIFVSLLKCSFILIPIAAFLVCLYEITPTTSSAVLSYFILSLCLAFASGFFFPDALLPSSLTKLAAFTYTKNMFLYTTNIFYDSDITKYALNLIVHSLVFVLLAALIRERNLNKCL</sequence>
<feature type="transmembrane region" description="Helical" evidence="6">
    <location>
        <begin position="207"/>
        <end position="232"/>
    </location>
</feature>
<name>A0A1T4VC67_9FIRM</name>
<dbReference type="GO" id="GO:0140359">
    <property type="term" value="F:ABC-type transporter activity"/>
    <property type="evidence" value="ECO:0007669"/>
    <property type="project" value="InterPro"/>
</dbReference>
<evidence type="ECO:0000256" key="6">
    <source>
        <dbReference type="SAM" id="Phobius"/>
    </source>
</evidence>
<comment type="subcellular location">
    <subcellularLocation>
        <location evidence="1">Cell membrane</location>
        <topology evidence="1">Multi-pass membrane protein</topology>
    </subcellularLocation>
</comment>
<evidence type="ECO:0000256" key="2">
    <source>
        <dbReference type="ARBA" id="ARBA00022475"/>
    </source>
</evidence>
<feature type="transmembrane region" description="Helical" evidence="6">
    <location>
        <begin position="253"/>
        <end position="282"/>
    </location>
</feature>
<evidence type="ECO:0000256" key="4">
    <source>
        <dbReference type="ARBA" id="ARBA00022989"/>
    </source>
</evidence>
<keyword evidence="9" id="KW-1185">Reference proteome</keyword>
<evidence type="ECO:0000313" key="9">
    <source>
        <dbReference type="Proteomes" id="UP000190814"/>
    </source>
</evidence>
<gene>
    <name evidence="8" type="ORF">SAMN02745111_00638</name>
</gene>
<evidence type="ECO:0000256" key="3">
    <source>
        <dbReference type="ARBA" id="ARBA00022692"/>
    </source>
</evidence>
<dbReference type="InterPro" id="IPR051449">
    <property type="entry name" value="ABC-2_transporter_component"/>
</dbReference>
<feature type="transmembrane region" description="Helical" evidence="6">
    <location>
        <begin position="397"/>
        <end position="415"/>
    </location>
</feature>
<dbReference type="STRING" id="39495.SAMN02745111_00638"/>
<keyword evidence="3 6" id="KW-0812">Transmembrane</keyword>
<dbReference type="PANTHER" id="PTHR30294">
    <property type="entry name" value="MEMBRANE COMPONENT OF ABC TRANSPORTER YHHJ-RELATED"/>
    <property type="match status" value="1"/>
</dbReference>
<feature type="transmembrane region" description="Helical" evidence="6">
    <location>
        <begin position="310"/>
        <end position="330"/>
    </location>
</feature>
<dbReference type="EMBL" id="FUXZ01000004">
    <property type="protein sequence ID" value="SKA62530.1"/>
    <property type="molecule type" value="Genomic_DNA"/>
</dbReference>
<organism evidence="8 9">
    <name type="scientific">Eubacterium uniforme</name>
    <dbReference type="NCBI Taxonomy" id="39495"/>
    <lineage>
        <taxon>Bacteria</taxon>
        <taxon>Bacillati</taxon>
        <taxon>Bacillota</taxon>
        <taxon>Clostridia</taxon>
        <taxon>Eubacteriales</taxon>
        <taxon>Eubacteriaceae</taxon>
        <taxon>Eubacterium</taxon>
    </lineage>
</organism>
<dbReference type="OrthoDB" id="2021197at2"/>
<evidence type="ECO:0000259" key="7">
    <source>
        <dbReference type="Pfam" id="PF12698"/>
    </source>
</evidence>
<feature type="transmembrane region" description="Helical" evidence="6">
    <location>
        <begin position="20"/>
        <end position="42"/>
    </location>
</feature>
<keyword evidence="4 6" id="KW-1133">Transmembrane helix</keyword>
<evidence type="ECO:0000256" key="5">
    <source>
        <dbReference type="ARBA" id="ARBA00023136"/>
    </source>
</evidence>
<keyword evidence="5 6" id="KW-0472">Membrane</keyword>
<feature type="transmembrane region" description="Helical" evidence="6">
    <location>
        <begin position="342"/>
        <end position="360"/>
    </location>
</feature>
<evidence type="ECO:0000313" key="8">
    <source>
        <dbReference type="EMBL" id="SKA62530.1"/>
    </source>
</evidence>
<protein>
    <submittedName>
        <fullName evidence="8">ABC-2 family transporter protein</fullName>
    </submittedName>
</protein>
<reference evidence="8 9" key="1">
    <citation type="submission" date="2017-02" db="EMBL/GenBank/DDBJ databases">
        <authorList>
            <person name="Peterson S.W."/>
        </authorList>
    </citation>
    <scope>NUCLEOTIDE SEQUENCE [LARGE SCALE GENOMIC DNA]</scope>
    <source>
        <strain evidence="8 9">ATCC 35992</strain>
    </source>
</reference>
<dbReference type="AlphaFoldDB" id="A0A1T4VC67"/>
<dbReference type="GO" id="GO:0005886">
    <property type="term" value="C:plasma membrane"/>
    <property type="evidence" value="ECO:0007669"/>
    <property type="project" value="UniProtKB-SubCell"/>
</dbReference>
<dbReference type="InterPro" id="IPR013525">
    <property type="entry name" value="ABC2_TM"/>
</dbReference>
<proteinExistence type="predicted"/>
<dbReference type="RefSeq" id="WP_078765531.1">
    <property type="nucleotide sequence ID" value="NZ_FUXZ01000004.1"/>
</dbReference>
<feature type="domain" description="ABC-2 type transporter transmembrane" evidence="7">
    <location>
        <begin position="24"/>
        <end position="414"/>
    </location>
</feature>
<dbReference type="PANTHER" id="PTHR30294:SF29">
    <property type="entry name" value="MULTIDRUG ABC TRANSPORTER PERMEASE YBHS-RELATED"/>
    <property type="match status" value="1"/>
</dbReference>
<accession>A0A1T4VC67</accession>
<dbReference type="Proteomes" id="UP000190814">
    <property type="component" value="Unassembled WGS sequence"/>
</dbReference>
<evidence type="ECO:0000256" key="1">
    <source>
        <dbReference type="ARBA" id="ARBA00004651"/>
    </source>
</evidence>